<comment type="subcellular location">
    <subcellularLocation>
        <location evidence="1">Cell membrane</location>
        <topology evidence="1">Multi-pass membrane protein</topology>
    </subcellularLocation>
    <subcellularLocation>
        <location evidence="8">Membrane</location>
        <topology evidence="8">Multi-pass membrane protein</topology>
    </subcellularLocation>
</comment>
<dbReference type="PANTHER" id="PTHR46494">
    <property type="entry name" value="CORA FAMILY METAL ION TRANSPORTER (EUROFUNG)"/>
    <property type="match status" value="1"/>
</dbReference>
<keyword evidence="8" id="KW-0460">Magnesium</keyword>
<evidence type="ECO:0000313" key="10">
    <source>
        <dbReference type="Proteomes" id="UP000319004"/>
    </source>
</evidence>
<organism evidence="9 10">
    <name type="scientific">Stieleria neptunia</name>
    <dbReference type="NCBI Taxonomy" id="2527979"/>
    <lineage>
        <taxon>Bacteria</taxon>
        <taxon>Pseudomonadati</taxon>
        <taxon>Planctomycetota</taxon>
        <taxon>Planctomycetia</taxon>
        <taxon>Pirellulales</taxon>
        <taxon>Pirellulaceae</taxon>
        <taxon>Stieleria</taxon>
    </lineage>
</organism>
<accession>A0A518I1T9</accession>
<keyword evidence="4 8" id="KW-1003">Cell membrane</keyword>
<name>A0A518I1T9_9BACT</name>
<dbReference type="CDD" id="cd12828">
    <property type="entry name" value="TmCorA-like_1"/>
    <property type="match status" value="1"/>
</dbReference>
<dbReference type="Gene3D" id="1.20.58.340">
    <property type="entry name" value="Magnesium transport protein CorA, transmembrane region"/>
    <property type="match status" value="2"/>
</dbReference>
<dbReference type="Gene3D" id="3.30.460.20">
    <property type="entry name" value="CorA soluble domain-like"/>
    <property type="match status" value="1"/>
</dbReference>
<dbReference type="GO" id="GO:0000287">
    <property type="term" value="F:magnesium ion binding"/>
    <property type="evidence" value="ECO:0007669"/>
    <property type="project" value="TreeGrafter"/>
</dbReference>
<evidence type="ECO:0000256" key="8">
    <source>
        <dbReference type="RuleBase" id="RU362010"/>
    </source>
</evidence>
<evidence type="ECO:0000256" key="7">
    <source>
        <dbReference type="ARBA" id="ARBA00023136"/>
    </source>
</evidence>
<dbReference type="Pfam" id="PF01544">
    <property type="entry name" value="CorA"/>
    <property type="match status" value="1"/>
</dbReference>
<dbReference type="AlphaFoldDB" id="A0A518I1T9"/>
<dbReference type="SUPFAM" id="SSF144083">
    <property type="entry name" value="Magnesium transport protein CorA, transmembrane region"/>
    <property type="match status" value="1"/>
</dbReference>
<keyword evidence="7 8" id="KW-0472">Membrane</keyword>
<feature type="transmembrane region" description="Helical" evidence="8">
    <location>
        <begin position="331"/>
        <end position="352"/>
    </location>
</feature>
<dbReference type="PANTHER" id="PTHR46494:SF1">
    <property type="entry name" value="CORA FAMILY METAL ION TRANSPORTER (EUROFUNG)"/>
    <property type="match status" value="1"/>
</dbReference>
<evidence type="ECO:0000256" key="6">
    <source>
        <dbReference type="ARBA" id="ARBA00022989"/>
    </source>
</evidence>
<protein>
    <recommendedName>
        <fullName evidence="8">Magnesium transport protein CorA</fullName>
    </recommendedName>
</protein>
<dbReference type="InterPro" id="IPR045861">
    <property type="entry name" value="CorA_cytoplasmic_dom"/>
</dbReference>
<keyword evidence="3 8" id="KW-0813">Transport</keyword>
<dbReference type="KEGG" id="snep:Enr13x_69910"/>
<dbReference type="FunFam" id="1.20.58.340:FF:000012">
    <property type="entry name" value="Magnesium transport protein CorA"/>
    <property type="match status" value="1"/>
</dbReference>
<gene>
    <name evidence="8 9" type="primary">corA</name>
    <name evidence="9" type="ORF">Enr13x_69910</name>
</gene>
<dbReference type="GO" id="GO:0005886">
    <property type="term" value="C:plasma membrane"/>
    <property type="evidence" value="ECO:0007669"/>
    <property type="project" value="UniProtKB-SubCell"/>
</dbReference>
<reference evidence="9 10" key="1">
    <citation type="submission" date="2019-03" db="EMBL/GenBank/DDBJ databases">
        <title>Deep-cultivation of Planctomycetes and their phenomic and genomic characterization uncovers novel biology.</title>
        <authorList>
            <person name="Wiegand S."/>
            <person name="Jogler M."/>
            <person name="Boedeker C."/>
            <person name="Pinto D."/>
            <person name="Vollmers J."/>
            <person name="Rivas-Marin E."/>
            <person name="Kohn T."/>
            <person name="Peeters S.H."/>
            <person name="Heuer A."/>
            <person name="Rast P."/>
            <person name="Oberbeckmann S."/>
            <person name="Bunk B."/>
            <person name="Jeske O."/>
            <person name="Meyerdierks A."/>
            <person name="Storesund J.E."/>
            <person name="Kallscheuer N."/>
            <person name="Luecker S."/>
            <person name="Lage O.M."/>
            <person name="Pohl T."/>
            <person name="Merkel B.J."/>
            <person name="Hornburger P."/>
            <person name="Mueller R.-W."/>
            <person name="Bruemmer F."/>
            <person name="Labrenz M."/>
            <person name="Spormann A.M."/>
            <person name="Op den Camp H."/>
            <person name="Overmann J."/>
            <person name="Amann R."/>
            <person name="Jetten M.S.M."/>
            <person name="Mascher T."/>
            <person name="Medema M.H."/>
            <person name="Devos D.P."/>
            <person name="Kaster A.-K."/>
            <person name="Ovreas L."/>
            <person name="Rohde M."/>
            <person name="Galperin M.Y."/>
            <person name="Jogler C."/>
        </authorList>
    </citation>
    <scope>NUCLEOTIDE SEQUENCE [LARGE SCALE GENOMIC DNA]</scope>
    <source>
        <strain evidence="9 10">Enr13</strain>
    </source>
</reference>
<evidence type="ECO:0000256" key="4">
    <source>
        <dbReference type="ARBA" id="ARBA00022475"/>
    </source>
</evidence>
<evidence type="ECO:0000256" key="2">
    <source>
        <dbReference type="ARBA" id="ARBA00009765"/>
    </source>
</evidence>
<evidence type="ECO:0000256" key="3">
    <source>
        <dbReference type="ARBA" id="ARBA00022448"/>
    </source>
</evidence>
<dbReference type="Proteomes" id="UP000319004">
    <property type="component" value="Chromosome"/>
</dbReference>
<comment type="function">
    <text evidence="8">Mediates influx of magnesium ions.</text>
</comment>
<dbReference type="InterPro" id="IPR045863">
    <property type="entry name" value="CorA_TM1_TM2"/>
</dbReference>
<evidence type="ECO:0000256" key="1">
    <source>
        <dbReference type="ARBA" id="ARBA00004651"/>
    </source>
</evidence>
<sequence>MSQKIFKKRHTRIGARPGTLVISKQSPRPVVRGIFYNPESFEDQPIEDLDRLTEAFKKETIAWIDVQGFGDRSVMNKVGSVFGLHPLLLEDVVNVPQRPKTELYDDQLLIVVRMVRLKDPEDQSRYRVDMEQVSIVLAENYVITFQERYGDILDPVRKRIKGGKGIIRHRGTDYLAYAIADTIVDGYYPVLEGVGNDLEAMEDEVIRNPSPEVLGELNTLKNQLINLRRAVWPQREAVNSLVRGDYALIGEDVRVFLRDTHDHCIQTSEVAEMYREMATGLMNTYLSSVANRTNDVMKVLTVMASLFIPLTFMAGIYGMNFEHMPELHYRYSYPLLWAVMTVTTVGMLIFFWRKGWIGRG</sequence>
<dbReference type="NCBIfam" id="TIGR00383">
    <property type="entry name" value="corA"/>
    <property type="match status" value="1"/>
</dbReference>
<comment type="similarity">
    <text evidence="2 8">Belongs to the CorA metal ion transporter (MIT) (TC 1.A.35) family.</text>
</comment>
<dbReference type="GO" id="GO:0015095">
    <property type="term" value="F:magnesium ion transmembrane transporter activity"/>
    <property type="evidence" value="ECO:0007669"/>
    <property type="project" value="UniProtKB-UniRule"/>
</dbReference>
<keyword evidence="6 8" id="KW-1133">Transmembrane helix</keyword>
<keyword evidence="8" id="KW-0406">Ion transport</keyword>
<dbReference type="GO" id="GO:0015087">
    <property type="term" value="F:cobalt ion transmembrane transporter activity"/>
    <property type="evidence" value="ECO:0007669"/>
    <property type="project" value="UniProtKB-UniRule"/>
</dbReference>
<keyword evidence="5 8" id="KW-0812">Transmembrane</keyword>
<dbReference type="InterPro" id="IPR002523">
    <property type="entry name" value="MgTranspt_CorA/ZnTranspt_ZntB"/>
</dbReference>
<keyword evidence="10" id="KW-1185">Reference proteome</keyword>
<feature type="transmembrane region" description="Helical" evidence="8">
    <location>
        <begin position="299"/>
        <end position="319"/>
    </location>
</feature>
<dbReference type="GO" id="GO:0050897">
    <property type="term" value="F:cobalt ion binding"/>
    <property type="evidence" value="ECO:0007669"/>
    <property type="project" value="TreeGrafter"/>
</dbReference>
<dbReference type="SUPFAM" id="SSF143865">
    <property type="entry name" value="CorA soluble domain-like"/>
    <property type="match status" value="1"/>
</dbReference>
<evidence type="ECO:0000313" key="9">
    <source>
        <dbReference type="EMBL" id="QDV47082.1"/>
    </source>
</evidence>
<dbReference type="InterPro" id="IPR004488">
    <property type="entry name" value="Mg/Co-transport_prot_CorA"/>
</dbReference>
<dbReference type="EMBL" id="CP037423">
    <property type="protein sequence ID" value="QDV47082.1"/>
    <property type="molecule type" value="Genomic_DNA"/>
</dbReference>
<dbReference type="RefSeq" id="WP_231743928.1">
    <property type="nucleotide sequence ID" value="NZ_CP037423.1"/>
</dbReference>
<evidence type="ECO:0000256" key="5">
    <source>
        <dbReference type="ARBA" id="ARBA00022692"/>
    </source>
</evidence>
<proteinExistence type="inferred from homology"/>